<dbReference type="InterPro" id="IPR013785">
    <property type="entry name" value="Aldolase_TIM"/>
</dbReference>
<dbReference type="PANTHER" id="PTHR43406">
    <property type="entry name" value="TRYPTOPHAN SYNTHASE, ALPHA CHAIN"/>
    <property type="match status" value="1"/>
</dbReference>
<dbReference type="Gene3D" id="3.20.20.70">
    <property type="entry name" value="Aldolase class I"/>
    <property type="match status" value="1"/>
</dbReference>
<organism evidence="9 10">
    <name type="scientific">Angustibacter aerolatus</name>
    <dbReference type="NCBI Taxonomy" id="1162965"/>
    <lineage>
        <taxon>Bacteria</taxon>
        <taxon>Bacillati</taxon>
        <taxon>Actinomycetota</taxon>
        <taxon>Actinomycetes</taxon>
        <taxon>Kineosporiales</taxon>
        <taxon>Kineosporiaceae</taxon>
    </lineage>
</organism>
<comment type="caution">
    <text evidence="9">The sequence shown here is derived from an EMBL/GenBank/DDBJ whole genome shotgun (WGS) entry which is preliminary data.</text>
</comment>
<proteinExistence type="predicted"/>
<keyword evidence="5" id="KW-0822">Tryptophan biosynthesis</keyword>
<dbReference type="InterPro" id="IPR002028">
    <property type="entry name" value="Trp_synthase_suA"/>
</dbReference>
<evidence type="ECO:0000256" key="7">
    <source>
        <dbReference type="ARBA" id="ARBA00023239"/>
    </source>
</evidence>
<evidence type="ECO:0000256" key="8">
    <source>
        <dbReference type="ARBA" id="ARBA00049047"/>
    </source>
</evidence>
<keyword evidence="10" id="KW-1185">Reference proteome</keyword>
<evidence type="ECO:0000313" key="10">
    <source>
        <dbReference type="Proteomes" id="UP001157017"/>
    </source>
</evidence>
<comment type="catalytic activity">
    <reaction evidence="8">
        <text>(1S,2R)-1-C-(indol-3-yl)glycerol 3-phosphate + L-serine = D-glyceraldehyde 3-phosphate + L-tryptophan + H2O</text>
        <dbReference type="Rhea" id="RHEA:10532"/>
        <dbReference type="ChEBI" id="CHEBI:15377"/>
        <dbReference type="ChEBI" id="CHEBI:33384"/>
        <dbReference type="ChEBI" id="CHEBI:57912"/>
        <dbReference type="ChEBI" id="CHEBI:58866"/>
        <dbReference type="ChEBI" id="CHEBI:59776"/>
        <dbReference type="EC" id="4.2.1.20"/>
    </reaction>
</comment>
<accession>A0ABQ6JLX2</accession>
<dbReference type="Proteomes" id="UP001157017">
    <property type="component" value="Unassembled WGS sequence"/>
</dbReference>
<dbReference type="SUPFAM" id="SSF51366">
    <property type="entry name" value="Ribulose-phoshate binding barrel"/>
    <property type="match status" value="1"/>
</dbReference>
<evidence type="ECO:0000313" key="9">
    <source>
        <dbReference type="EMBL" id="GMA88546.1"/>
    </source>
</evidence>
<gene>
    <name evidence="9" type="ORF">GCM10025868_37960</name>
</gene>
<dbReference type="PANTHER" id="PTHR43406:SF1">
    <property type="entry name" value="TRYPTOPHAN SYNTHASE ALPHA CHAIN, CHLOROPLASTIC"/>
    <property type="match status" value="1"/>
</dbReference>
<keyword evidence="4" id="KW-0028">Amino-acid biosynthesis</keyword>
<protein>
    <recommendedName>
        <fullName evidence="3">tryptophan synthase</fullName>
        <ecNumber evidence="3">4.2.1.20</ecNumber>
    </recommendedName>
</protein>
<evidence type="ECO:0000256" key="6">
    <source>
        <dbReference type="ARBA" id="ARBA00023141"/>
    </source>
</evidence>
<evidence type="ECO:0000256" key="1">
    <source>
        <dbReference type="ARBA" id="ARBA00004733"/>
    </source>
</evidence>
<evidence type="ECO:0000256" key="4">
    <source>
        <dbReference type="ARBA" id="ARBA00022605"/>
    </source>
</evidence>
<comment type="pathway">
    <text evidence="1">Amino-acid biosynthesis; L-tryptophan biosynthesis; L-tryptophan from chorismate: step 5/5.</text>
</comment>
<evidence type="ECO:0000256" key="5">
    <source>
        <dbReference type="ARBA" id="ARBA00022822"/>
    </source>
</evidence>
<keyword evidence="7" id="KW-0456">Lyase</keyword>
<name>A0ABQ6JLX2_9ACTN</name>
<reference evidence="10" key="1">
    <citation type="journal article" date="2019" name="Int. J. Syst. Evol. Microbiol.">
        <title>The Global Catalogue of Microorganisms (GCM) 10K type strain sequencing project: providing services to taxonomists for standard genome sequencing and annotation.</title>
        <authorList>
            <consortium name="The Broad Institute Genomics Platform"/>
            <consortium name="The Broad Institute Genome Sequencing Center for Infectious Disease"/>
            <person name="Wu L."/>
            <person name="Ma J."/>
        </authorList>
    </citation>
    <scope>NUCLEOTIDE SEQUENCE [LARGE SCALE GENOMIC DNA]</scope>
    <source>
        <strain evidence="10">NBRC 108730</strain>
    </source>
</reference>
<dbReference type="InterPro" id="IPR011060">
    <property type="entry name" value="RibuloseP-bd_barrel"/>
</dbReference>
<evidence type="ECO:0000256" key="3">
    <source>
        <dbReference type="ARBA" id="ARBA00012043"/>
    </source>
</evidence>
<dbReference type="EMBL" id="BSUZ01000001">
    <property type="protein sequence ID" value="GMA88546.1"/>
    <property type="molecule type" value="Genomic_DNA"/>
</dbReference>
<comment type="subunit">
    <text evidence="2">Tetramer of two alpha and two beta chains.</text>
</comment>
<keyword evidence="6" id="KW-0057">Aromatic amino acid biosynthesis</keyword>
<evidence type="ECO:0000256" key="2">
    <source>
        <dbReference type="ARBA" id="ARBA00011270"/>
    </source>
</evidence>
<sequence length="276" mass="28687">MRADVETARRTAPVAPTAAEAIRRCRDGGSLALVVYLVHGYPTTETSERAFDLLRHRGVPVVECAMPVAIADGPPEPGDAIGRALRVAATNGLRDADVLDYYATQRPNILIDVADPSRDGDDLVRAGALRAVDAVISDDDVMLRRLTDGADGAGGPAGSAPRAIPLLAAHALTAEVARGVAPDALVYLAVGDRTGGTMLPAHEIARAVALLRQHAPDATVLCGFGVRTPDDVARLAAVEGVDGVAVGTEALRRLDHGLDALDAWLLEMQAAARVPA</sequence>
<dbReference type="EC" id="4.2.1.20" evidence="3"/>